<name>A0A016TCQ3_9BILA</name>
<protein>
    <submittedName>
        <fullName evidence="2">Uncharacterized protein</fullName>
    </submittedName>
</protein>
<feature type="compositionally biased region" description="Basic and acidic residues" evidence="1">
    <location>
        <begin position="18"/>
        <end position="28"/>
    </location>
</feature>
<reference evidence="3" key="1">
    <citation type="journal article" date="2015" name="Nat. Genet.">
        <title>The genome and transcriptome of the zoonotic hookworm Ancylostoma ceylanicum identify infection-specific gene families.</title>
        <authorList>
            <person name="Schwarz E.M."/>
            <person name="Hu Y."/>
            <person name="Antoshechkin I."/>
            <person name="Miller M.M."/>
            <person name="Sternberg P.W."/>
            <person name="Aroian R.V."/>
        </authorList>
    </citation>
    <scope>NUCLEOTIDE SEQUENCE</scope>
    <source>
        <strain evidence="3">HY135</strain>
    </source>
</reference>
<evidence type="ECO:0000313" key="3">
    <source>
        <dbReference type="Proteomes" id="UP000024635"/>
    </source>
</evidence>
<evidence type="ECO:0000313" key="2">
    <source>
        <dbReference type="EMBL" id="EYC00452.1"/>
    </source>
</evidence>
<feature type="region of interest" description="Disordered" evidence="1">
    <location>
        <begin position="1"/>
        <end position="28"/>
    </location>
</feature>
<organism evidence="2 3">
    <name type="scientific">Ancylostoma ceylanicum</name>
    <dbReference type="NCBI Taxonomy" id="53326"/>
    <lineage>
        <taxon>Eukaryota</taxon>
        <taxon>Metazoa</taxon>
        <taxon>Ecdysozoa</taxon>
        <taxon>Nematoda</taxon>
        <taxon>Chromadorea</taxon>
        <taxon>Rhabditida</taxon>
        <taxon>Rhabditina</taxon>
        <taxon>Rhabditomorpha</taxon>
        <taxon>Strongyloidea</taxon>
        <taxon>Ancylostomatidae</taxon>
        <taxon>Ancylostomatinae</taxon>
        <taxon>Ancylostoma</taxon>
    </lineage>
</organism>
<accession>A0A016TCQ3</accession>
<keyword evidence="3" id="KW-1185">Reference proteome</keyword>
<dbReference type="EMBL" id="JARK01001451">
    <property type="protein sequence ID" value="EYC00452.1"/>
    <property type="molecule type" value="Genomic_DNA"/>
</dbReference>
<gene>
    <name evidence="2" type="primary">Acey_s0115.g478</name>
    <name evidence="2" type="ORF">Y032_0115g478</name>
</gene>
<comment type="caution">
    <text evidence="2">The sequence shown here is derived from an EMBL/GenBank/DDBJ whole genome shotgun (WGS) entry which is preliminary data.</text>
</comment>
<evidence type="ECO:0000256" key="1">
    <source>
        <dbReference type="SAM" id="MobiDB-lite"/>
    </source>
</evidence>
<dbReference type="Proteomes" id="UP000024635">
    <property type="component" value="Unassembled WGS sequence"/>
</dbReference>
<proteinExistence type="predicted"/>
<dbReference type="AlphaFoldDB" id="A0A016TCQ3"/>
<sequence length="69" mass="7963">MRMRRTLELSKAQELNDGEVKPVEKRPTQEQYQVKTTISMLHLSLDLYVVIRQTCSPTCVAGKQRTSLK</sequence>